<comment type="caution">
    <text evidence="8">The sequence shown here is derived from an EMBL/GenBank/DDBJ whole genome shotgun (WGS) entry which is preliminary data.</text>
</comment>
<feature type="domain" description="NADH:quinone oxidoreductase/Mrp antiporter transmembrane" evidence="7">
    <location>
        <begin position="82"/>
        <end position="180"/>
    </location>
</feature>
<keyword evidence="3 6" id="KW-0812">Transmembrane</keyword>
<feature type="transmembrane region" description="Helical" evidence="6">
    <location>
        <begin position="88"/>
        <end position="106"/>
    </location>
</feature>
<protein>
    <recommendedName>
        <fullName evidence="7">NADH:quinone oxidoreductase/Mrp antiporter transmembrane domain-containing protein</fullName>
    </recommendedName>
</protein>
<evidence type="ECO:0000256" key="3">
    <source>
        <dbReference type="ARBA" id="ARBA00022692"/>
    </source>
</evidence>
<dbReference type="Pfam" id="PF00361">
    <property type="entry name" value="Proton_antipo_M"/>
    <property type="match status" value="1"/>
</dbReference>
<evidence type="ECO:0000256" key="4">
    <source>
        <dbReference type="ARBA" id="ARBA00022989"/>
    </source>
</evidence>
<feature type="transmembrane region" description="Helical" evidence="6">
    <location>
        <begin position="159"/>
        <end position="179"/>
    </location>
</feature>
<dbReference type="PANTHER" id="PTHR42703">
    <property type="entry name" value="NADH DEHYDROGENASE"/>
    <property type="match status" value="1"/>
</dbReference>
<feature type="non-terminal residue" evidence="8">
    <location>
        <position position="201"/>
    </location>
</feature>
<comment type="subcellular location">
    <subcellularLocation>
        <location evidence="1">Cell membrane</location>
        <topology evidence="1">Multi-pass membrane protein</topology>
    </subcellularLocation>
</comment>
<feature type="transmembrane region" description="Helical" evidence="6">
    <location>
        <begin position="63"/>
        <end position="82"/>
    </location>
</feature>
<dbReference type="AlphaFoldDB" id="A0A0F9CN91"/>
<keyword evidence="5 6" id="KW-0472">Membrane</keyword>
<reference evidence="8" key="1">
    <citation type="journal article" date="2015" name="Nature">
        <title>Complex archaea that bridge the gap between prokaryotes and eukaryotes.</title>
        <authorList>
            <person name="Spang A."/>
            <person name="Saw J.H."/>
            <person name="Jorgensen S.L."/>
            <person name="Zaremba-Niedzwiedzka K."/>
            <person name="Martijn J."/>
            <person name="Lind A.E."/>
            <person name="van Eijk R."/>
            <person name="Schleper C."/>
            <person name="Guy L."/>
            <person name="Ettema T.J."/>
        </authorList>
    </citation>
    <scope>NUCLEOTIDE SEQUENCE</scope>
</reference>
<evidence type="ECO:0000256" key="5">
    <source>
        <dbReference type="ARBA" id="ARBA00023136"/>
    </source>
</evidence>
<gene>
    <name evidence="8" type="ORF">LCGC14_2646110</name>
</gene>
<evidence type="ECO:0000256" key="1">
    <source>
        <dbReference type="ARBA" id="ARBA00004651"/>
    </source>
</evidence>
<dbReference type="GO" id="GO:0005886">
    <property type="term" value="C:plasma membrane"/>
    <property type="evidence" value="ECO:0007669"/>
    <property type="project" value="UniProtKB-SubCell"/>
</dbReference>
<organism evidence="8">
    <name type="scientific">marine sediment metagenome</name>
    <dbReference type="NCBI Taxonomy" id="412755"/>
    <lineage>
        <taxon>unclassified sequences</taxon>
        <taxon>metagenomes</taxon>
        <taxon>ecological metagenomes</taxon>
    </lineage>
</organism>
<evidence type="ECO:0000256" key="2">
    <source>
        <dbReference type="ARBA" id="ARBA00022475"/>
    </source>
</evidence>
<dbReference type="EMBL" id="LAZR01045762">
    <property type="protein sequence ID" value="KKK98101.1"/>
    <property type="molecule type" value="Genomic_DNA"/>
</dbReference>
<dbReference type="InterPro" id="IPR001750">
    <property type="entry name" value="ND/Mrp_TM"/>
</dbReference>
<dbReference type="InterPro" id="IPR050586">
    <property type="entry name" value="CPA3_Na-H_Antiporter_D"/>
</dbReference>
<dbReference type="PANTHER" id="PTHR42703:SF1">
    <property type="entry name" value="NA(+)_H(+) ANTIPORTER SUBUNIT D1"/>
    <property type="match status" value="1"/>
</dbReference>
<keyword evidence="2" id="KW-1003">Cell membrane</keyword>
<keyword evidence="4 6" id="KW-1133">Transmembrane helix</keyword>
<name>A0A0F9CN91_9ZZZZ</name>
<feature type="transmembrane region" description="Helical" evidence="6">
    <location>
        <begin position="36"/>
        <end position="56"/>
    </location>
</feature>
<feature type="transmembrane region" description="Helical" evidence="6">
    <location>
        <begin position="118"/>
        <end position="139"/>
    </location>
</feature>
<evidence type="ECO:0000259" key="7">
    <source>
        <dbReference type="Pfam" id="PF00361"/>
    </source>
</evidence>
<sequence>MFAELLGGEVAPVFVGGWGPKNTLGIELVCAGLAKLMLITINLVAIVSIIFAWAYMRRFTKTWLFESLFLLMTAAMNGVVLAGDLFNMFVFLEVAAISSYALVGFGCESEELEAAFKYLILGTIGSAFILLGVAILYSLTGQLNMGRVAEELGRLGSPSAAVLLAAASLLGGLALKAAMVSTPSSSRVSPTSRICPTVVVA</sequence>
<evidence type="ECO:0000313" key="8">
    <source>
        <dbReference type="EMBL" id="KKK98101.1"/>
    </source>
</evidence>
<proteinExistence type="predicted"/>
<evidence type="ECO:0000256" key="6">
    <source>
        <dbReference type="SAM" id="Phobius"/>
    </source>
</evidence>
<accession>A0A0F9CN91</accession>